<dbReference type="GeneID" id="119731470"/>
<evidence type="ECO:0000313" key="3">
    <source>
        <dbReference type="Proteomes" id="UP000887568"/>
    </source>
</evidence>
<dbReference type="Proteomes" id="UP000887568">
    <property type="component" value="Unplaced"/>
</dbReference>
<keyword evidence="3" id="KW-1185">Reference proteome</keyword>
<dbReference type="PANTHER" id="PTHR24543:SF291">
    <property type="entry name" value="SMOKE ALARM, ISOFORM D"/>
    <property type="match status" value="1"/>
</dbReference>
<sequence length="242" mass="27252">MEILNPQTLQLLRISRLVVVCYTTEIFRILDPFSVYHGNADGEVRSCNFYGRPPKPVPGESWMKTALREAYQRCNQQTYTGPTGCCNGKPLGMKDGSIPSSSITDLRHLVSWQTTKARLDGRRCWGFYLHNGYSWIQVDLGAMYSVSGLITKGHGVHWVTEYQVSYSFDGDNWSNVTEAGGTTNTSAEQVEAPKKFTGNIDGSSHVTTQFPMAVRTRFLRIEPRRCTHFCCLQFELLGCSEI</sequence>
<dbReference type="SMART" id="SM00231">
    <property type="entry name" value="FA58C"/>
    <property type="match status" value="1"/>
</dbReference>
<reference evidence="2" key="1">
    <citation type="submission" date="2022-11" db="UniProtKB">
        <authorList>
            <consortium name="EnsemblMetazoa"/>
        </authorList>
    </citation>
    <scope>IDENTIFICATION</scope>
</reference>
<dbReference type="PROSITE" id="PS50022">
    <property type="entry name" value="FA58C_3"/>
    <property type="match status" value="1"/>
</dbReference>
<evidence type="ECO:0000313" key="2">
    <source>
        <dbReference type="EnsemblMetazoa" id="XP_038060581.1"/>
    </source>
</evidence>
<evidence type="ECO:0000259" key="1">
    <source>
        <dbReference type="PROSITE" id="PS50022"/>
    </source>
</evidence>
<dbReference type="OrthoDB" id="2121828at2759"/>
<dbReference type="PANTHER" id="PTHR24543">
    <property type="entry name" value="MULTICOPPER OXIDASE-RELATED"/>
    <property type="match status" value="1"/>
</dbReference>
<dbReference type="CDD" id="cd00057">
    <property type="entry name" value="FA58C"/>
    <property type="match status" value="1"/>
</dbReference>
<dbReference type="InterPro" id="IPR008979">
    <property type="entry name" value="Galactose-bd-like_sf"/>
</dbReference>
<dbReference type="SUPFAM" id="SSF49785">
    <property type="entry name" value="Galactose-binding domain-like"/>
    <property type="match status" value="1"/>
</dbReference>
<proteinExistence type="predicted"/>
<dbReference type="EnsemblMetazoa" id="XM_038204653.1">
    <property type="protein sequence ID" value="XP_038060581.1"/>
    <property type="gene ID" value="LOC119731470"/>
</dbReference>
<dbReference type="AlphaFoldDB" id="A0A914AAW0"/>
<feature type="domain" description="F5/8 type C" evidence="1">
    <location>
        <begin position="86"/>
        <end position="239"/>
    </location>
</feature>
<organism evidence="2 3">
    <name type="scientific">Patiria miniata</name>
    <name type="common">Bat star</name>
    <name type="synonym">Asterina miniata</name>
    <dbReference type="NCBI Taxonomy" id="46514"/>
    <lineage>
        <taxon>Eukaryota</taxon>
        <taxon>Metazoa</taxon>
        <taxon>Echinodermata</taxon>
        <taxon>Eleutherozoa</taxon>
        <taxon>Asterozoa</taxon>
        <taxon>Asteroidea</taxon>
        <taxon>Valvatacea</taxon>
        <taxon>Valvatida</taxon>
        <taxon>Asterinidae</taxon>
        <taxon>Patiria</taxon>
    </lineage>
</organism>
<name>A0A914AAW0_PATMI</name>
<dbReference type="Pfam" id="PF00754">
    <property type="entry name" value="F5_F8_type_C"/>
    <property type="match status" value="1"/>
</dbReference>
<dbReference type="InterPro" id="IPR000421">
    <property type="entry name" value="FA58C"/>
</dbReference>
<protein>
    <recommendedName>
        <fullName evidence="1">F5/8 type C domain-containing protein</fullName>
    </recommendedName>
</protein>
<dbReference type="RefSeq" id="XP_038060581.1">
    <property type="nucleotide sequence ID" value="XM_038204653.1"/>
</dbReference>
<dbReference type="Gene3D" id="2.60.120.260">
    <property type="entry name" value="Galactose-binding domain-like"/>
    <property type="match status" value="1"/>
</dbReference>
<accession>A0A914AAW0</accession>